<feature type="domain" description="Transposase IS110-like N-terminal" evidence="1">
    <location>
        <begin position="12"/>
        <end position="143"/>
    </location>
</feature>
<name>A0ABY7VPC6_9BACT</name>
<dbReference type="Proteomes" id="UP001214250">
    <property type="component" value="Chromosome 1"/>
</dbReference>
<evidence type="ECO:0000259" key="1">
    <source>
        <dbReference type="Pfam" id="PF01548"/>
    </source>
</evidence>
<dbReference type="PANTHER" id="PTHR33055">
    <property type="entry name" value="TRANSPOSASE FOR INSERTION SEQUENCE ELEMENT IS1111A"/>
    <property type="match status" value="1"/>
</dbReference>
<dbReference type="PANTHER" id="PTHR33055:SF15">
    <property type="entry name" value="TRANSPOSASE-RELATED"/>
    <property type="match status" value="1"/>
</dbReference>
<feature type="domain" description="Transposase IS116/IS110/IS902 C-terminal" evidence="2">
    <location>
        <begin position="229"/>
        <end position="311"/>
    </location>
</feature>
<dbReference type="Pfam" id="PF02371">
    <property type="entry name" value="Transposase_20"/>
    <property type="match status" value="1"/>
</dbReference>
<proteinExistence type="predicted"/>
<keyword evidence="4" id="KW-1185">Reference proteome</keyword>
<evidence type="ECO:0000259" key="2">
    <source>
        <dbReference type="Pfam" id="PF02371"/>
    </source>
</evidence>
<protein>
    <submittedName>
        <fullName evidence="3">Transposase</fullName>
    </submittedName>
</protein>
<dbReference type="InterPro" id="IPR047650">
    <property type="entry name" value="Transpos_IS110"/>
</dbReference>
<dbReference type="InterPro" id="IPR002525">
    <property type="entry name" value="Transp_IS110-like_N"/>
</dbReference>
<dbReference type="Pfam" id="PF01548">
    <property type="entry name" value="DEDD_Tnp_IS110"/>
    <property type="match status" value="1"/>
</dbReference>
<reference evidence="3 4" key="1">
    <citation type="submission" date="2023-02" db="EMBL/GenBank/DDBJ databases">
        <title>Genome sequence of Lentisphaera profundi SAORIC-696.</title>
        <authorList>
            <person name="Kim e."/>
            <person name="Cho J.-C."/>
            <person name="Choi A."/>
            <person name="Kang I."/>
        </authorList>
    </citation>
    <scope>NUCLEOTIDE SEQUENCE [LARGE SCALE GENOMIC DNA]</scope>
    <source>
        <strain evidence="3 4">SAORIC-696</strain>
    </source>
</reference>
<dbReference type="InterPro" id="IPR003346">
    <property type="entry name" value="Transposase_20"/>
</dbReference>
<dbReference type="RefSeq" id="WP_274149387.1">
    <property type="nucleotide sequence ID" value="NZ_CP117811.1"/>
</dbReference>
<accession>A0ABY7VPC6</accession>
<evidence type="ECO:0000313" key="4">
    <source>
        <dbReference type="Proteomes" id="UP001214250"/>
    </source>
</evidence>
<organism evidence="3 4">
    <name type="scientific">Lentisphaera profundi</name>
    <dbReference type="NCBI Taxonomy" id="1658616"/>
    <lineage>
        <taxon>Bacteria</taxon>
        <taxon>Pseudomonadati</taxon>
        <taxon>Lentisphaerota</taxon>
        <taxon>Lentisphaeria</taxon>
        <taxon>Lentisphaerales</taxon>
        <taxon>Lentisphaeraceae</taxon>
        <taxon>Lentisphaera</taxon>
    </lineage>
</organism>
<evidence type="ECO:0000313" key="3">
    <source>
        <dbReference type="EMBL" id="WDE95671.1"/>
    </source>
</evidence>
<dbReference type="EMBL" id="CP117811">
    <property type="protein sequence ID" value="WDE95671.1"/>
    <property type="molecule type" value="Genomic_DNA"/>
</dbReference>
<gene>
    <name evidence="3" type="ORF">PQO03_08060</name>
</gene>
<sequence>MEMYNSKTKYHCGIDLHKSSAHICVMDKEGNIMLHKNIRDNNFVYMKKVLAPYVDDLTIACESTYNWYPLADFCRSENIEFTLGHALYMKSIHGGKAKNDKIDSKKITDLLRTNLLPHAYACPAEYRSHRDLLRRRIKLVQSKSGISVYMNIFEQQNELKESTLYMRSKPDKLENLVEYQDFSGIGGIAMERNYQLNTNLLMAYTKELIAVDKDLKELTLNSAYNEEFEIVKSMPGVGDTLGMVIIYETHDIKRFKSPGKYSSYCRVIKCKKESAGKSYGYSGAKIGNPFLKWAYSQAAVLSKRNPLMKAFSHDLIRQHGERKARAIYTHKICRSIYFMLQRKQKFDPIDFFGRQKYERLQRLNN</sequence>